<dbReference type="Proteomes" id="UP000578819">
    <property type="component" value="Unassembled WGS sequence"/>
</dbReference>
<feature type="domain" description="ABC3 transporter permease C-terminal" evidence="8">
    <location>
        <begin position="268"/>
        <end position="382"/>
    </location>
</feature>
<feature type="transmembrane region" description="Helical" evidence="7">
    <location>
        <begin position="559"/>
        <end position="583"/>
    </location>
</feature>
<feature type="transmembrane region" description="Helical" evidence="7">
    <location>
        <begin position="306"/>
        <end position="335"/>
    </location>
</feature>
<dbReference type="InterPro" id="IPR050250">
    <property type="entry name" value="Macrolide_Exporter_MacB"/>
</dbReference>
<feature type="transmembrane region" description="Helical" evidence="7">
    <location>
        <begin position="264"/>
        <end position="285"/>
    </location>
</feature>
<reference evidence="9 10" key="1">
    <citation type="submission" date="2020-08" db="EMBL/GenBank/DDBJ databases">
        <title>Sequencing the genomes of 1000 actinobacteria strains.</title>
        <authorList>
            <person name="Klenk H.-P."/>
        </authorList>
    </citation>
    <scope>NUCLEOTIDE SEQUENCE [LARGE SCALE GENOMIC DNA]</scope>
    <source>
        <strain evidence="9 10">DSM 45886</strain>
    </source>
</reference>
<keyword evidence="2" id="KW-1003">Cell membrane</keyword>
<feature type="transmembrane region" description="Helical" evidence="7">
    <location>
        <begin position="355"/>
        <end position="378"/>
    </location>
</feature>
<dbReference type="Pfam" id="PF02687">
    <property type="entry name" value="FtsX"/>
    <property type="match status" value="2"/>
</dbReference>
<organism evidence="9 10">
    <name type="scientific">Micromonospora polyrhachis</name>
    <dbReference type="NCBI Taxonomy" id="1282883"/>
    <lineage>
        <taxon>Bacteria</taxon>
        <taxon>Bacillati</taxon>
        <taxon>Actinomycetota</taxon>
        <taxon>Actinomycetes</taxon>
        <taxon>Micromonosporales</taxon>
        <taxon>Micromonosporaceae</taxon>
        <taxon>Micromonospora</taxon>
    </lineage>
</organism>
<dbReference type="GO" id="GO:0005886">
    <property type="term" value="C:plasma membrane"/>
    <property type="evidence" value="ECO:0007669"/>
    <property type="project" value="UniProtKB-SubCell"/>
</dbReference>
<dbReference type="RefSeq" id="WP_184536423.1">
    <property type="nucleotide sequence ID" value="NZ_JACHJW010000001.1"/>
</dbReference>
<evidence type="ECO:0000259" key="8">
    <source>
        <dbReference type="Pfam" id="PF02687"/>
    </source>
</evidence>
<protein>
    <submittedName>
        <fullName evidence="9">Putative ABC transport system permease protein</fullName>
    </submittedName>
</protein>
<feature type="transmembrane region" description="Helical" evidence="7">
    <location>
        <begin position="24"/>
        <end position="43"/>
    </location>
</feature>
<evidence type="ECO:0000256" key="7">
    <source>
        <dbReference type="SAM" id="Phobius"/>
    </source>
</evidence>
<dbReference type="AlphaFoldDB" id="A0A7W7SUA6"/>
<evidence type="ECO:0000256" key="1">
    <source>
        <dbReference type="ARBA" id="ARBA00004651"/>
    </source>
</evidence>
<keyword evidence="5 7" id="KW-0472">Membrane</keyword>
<feature type="transmembrane region" description="Helical" evidence="7">
    <location>
        <begin position="470"/>
        <end position="491"/>
    </location>
</feature>
<name>A0A7W7SUA6_9ACTN</name>
<dbReference type="PANTHER" id="PTHR30572:SF4">
    <property type="entry name" value="ABC TRANSPORTER PERMEASE YTRF"/>
    <property type="match status" value="1"/>
</dbReference>
<evidence type="ECO:0000256" key="2">
    <source>
        <dbReference type="ARBA" id="ARBA00022475"/>
    </source>
</evidence>
<sequence length="596" mass="62066">MAGRLLLVLRLLVRDLRRRRTETVLLLVAITTATATLTLGLALNELVTRPYEQTRAATAAPDLVMEPGITGPEALAALAPVATAPGVTGHSGPYPLVFKMLTARDLTVRVVVEGRDAAPAVLDRPAVTDGTWVRPGGVVLEGAFADALGVHSGDTVSIDGHPLRVAGTAVTAARPTYPNVGWHLPSSILHEAGGLVWVDRSDIATLAGTQPLTYTLNLKLADPQAGLSVFGPEQRNPRFRGWHIRTGQQVAEVNSRLNKKAQEALLVGSWLLTVLALAGVAGIVAGRIIGQRRRVGLLKAVGAGPAMIAAVHLAEYLVIGLASAGVGLTVGWFAAPPLFRPTAGLIGSTGLHPPLRVVLAATALALGIAVAATLVPVVRAAATTTIHTLADAATPPRRRRWVIWLSRRLPTALLIGVRINARRPRRARLITVNTLVSAATLAAVLMAQVQDYTPVPLGYSTLPDRREERIIQAILLIAVVACLLALLNTIVSTWTAVLDARQPLAVARALGATPGQAGTGLAIAQLLPAIPGVAAGIPVGIGLVLVLSNGDLRYAPASWMLAMALGVLLAIAVLTAIPAIAAARRPVADTLQSTPT</sequence>
<evidence type="ECO:0000256" key="6">
    <source>
        <dbReference type="ARBA" id="ARBA00038076"/>
    </source>
</evidence>
<proteinExistence type="inferred from homology"/>
<comment type="subcellular location">
    <subcellularLocation>
        <location evidence="1">Cell membrane</location>
        <topology evidence="1">Multi-pass membrane protein</topology>
    </subcellularLocation>
</comment>
<evidence type="ECO:0000313" key="10">
    <source>
        <dbReference type="Proteomes" id="UP000578819"/>
    </source>
</evidence>
<dbReference type="InterPro" id="IPR003838">
    <property type="entry name" value="ABC3_permease_C"/>
</dbReference>
<keyword evidence="3 7" id="KW-0812">Transmembrane</keyword>
<comment type="similarity">
    <text evidence="6">Belongs to the ABC-4 integral membrane protein family.</text>
</comment>
<evidence type="ECO:0000313" key="9">
    <source>
        <dbReference type="EMBL" id="MBB4960686.1"/>
    </source>
</evidence>
<dbReference type="EMBL" id="JACHJW010000001">
    <property type="protein sequence ID" value="MBB4960686.1"/>
    <property type="molecule type" value="Genomic_DNA"/>
</dbReference>
<accession>A0A7W7SUA6</accession>
<evidence type="ECO:0000256" key="3">
    <source>
        <dbReference type="ARBA" id="ARBA00022692"/>
    </source>
</evidence>
<gene>
    <name evidence="9" type="ORF">FHR38_004419</name>
</gene>
<evidence type="ECO:0000256" key="5">
    <source>
        <dbReference type="ARBA" id="ARBA00023136"/>
    </source>
</evidence>
<keyword evidence="4 7" id="KW-1133">Transmembrane helix</keyword>
<comment type="caution">
    <text evidence="9">The sequence shown here is derived from an EMBL/GenBank/DDBJ whole genome shotgun (WGS) entry which is preliminary data.</text>
</comment>
<dbReference type="PANTHER" id="PTHR30572">
    <property type="entry name" value="MEMBRANE COMPONENT OF TRANSPORTER-RELATED"/>
    <property type="match status" value="1"/>
</dbReference>
<feature type="transmembrane region" description="Helical" evidence="7">
    <location>
        <begin position="429"/>
        <end position="450"/>
    </location>
</feature>
<dbReference type="GO" id="GO:0022857">
    <property type="term" value="F:transmembrane transporter activity"/>
    <property type="evidence" value="ECO:0007669"/>
    <property type="project" value="TreeGrafter"/>
</dbReference>
<keyword evidence="10" id="KW-1185">Reference proteome</keyword>
<feature type="domain" description="ABC3 transporter permease C-terminal" evidence="8">
    <location>
        <begin position="476"/>
        <end position="585"/>
    </location>
</feature>
<evidence type="ECO:0000256" key="4">
    <source>
        <dbReference type="ARBA" id="ARBA00022989"/>
    </source>
</evidence>
<feature type="transmembrane region" description="Helical" evidence="7">
    <location>
        <begin position="526"/>
        <end position="547"/>
    </location>
</feature>